<evidence type="ECO:0000313" key="5">
    <source>
        <dbReference type="EMBL" id="NEK96523.1"/>
    </source>
</evidence>
<evidence type="ECO:0000313" key="8">
    <source>
        <dbReference type="Proteomes" id="UP000471152"/>
    </source>
</evidence>
<feature type="chain" id="PRO_5033558180" description="Blue (type 1) copper domain-containing protein" evidence="3">
    <location>
        <begin position="25"/>
        <end position="153"/>
    </location>
</feature>
<evidence type="ECO:0000313" key="7">
    <source>
        <dbReference type="Proteomes" id="UP000468828"/>
    </source>
</evidence>
<reference evidence="5 7" key="1">
    <citation type="submission" date="2020-01" db="EMBL/GenBank/DDBJ databases">
        <title>the WGS Modestobacter muralis CPCC 204518.</title>
        <authorList>
            <person name="Jiang Z."/>
        </authorList>
    </citation>
    <scope>NUCLEOTIDE SEQUENCE [LARGE SCALE GENOMIC DNA]</scope>
    <source>
        <strain evidence="5 7">DSM 100205</strain>
    </source>
</reference>
<evidence type="ECO:0000313" key="6">
    <source>
        <dbReference type="EMBL" id="NEN53423.1"/>
    </source>
</evidence>
<evidence type="ECO:0000259" key="4">
    <source>
        <dbReference type="Pfam" id="PF00127"/>
    </source>
</evidence>
<evidence type="ECO:0000256" key="2">
    <source>
        <dbReference type="ARBA" id="ARBA00023008"/>
    </source>
</evidence>
<dbReference type="PROSITE" id="PS51257">
    <property type="entry name" value="PROKAR_LIPOPROTEIN"/>
    <property type="match status" value="1"/>
</dbReference>
<evidence type="ECO:0000256" key="3">
    <source>
        <dbReference type="SAM" id="SignalP"/>
    </source>
</evidence>
<sequence length="153" mass="15488">MNSELTRRTLLAAGVAGLTGVALAACGGGEGSASPSDLAPAPAAEAGTVTVGADGVQELTIAVSDDYVFVPDRFTVAPGPVRLTLTSSAKQMTHNLLFTPGSGPADITEAIQVLPPGASDSFEFTASQPGDYQYECSFHVRLGQIGTMTVTAS</sequence>
<evidence type="ECO:0000256" key="1">
    <source>
        <dbReference type="ARBA" id="ARBA00022723"/>
    </source>
</evidence>
<dbReference type="EMBL" id="JAAGWB010000069">
    <property type="protein sequence ID" value="NEN53423.1"/>
    <property type="molecule type" value="Genomic_DNA"/>
</dbReference>
<accession>A0A6P0F073</accession>
<feature type="signal peptide" evidence="3">
    <location>
        <begin position="1"/>
        <end position="24"/>
    </location>
</feature>
<keyword evidence="3" id="KW-0732">Signal</keyword>
<name>A0A6P0F073_9ACTN</name>
<dbReference type="Gene3D" id="2.60.40.420">
    <property type="entry name" value="Cupredoxins - blue copper proteins"/>
    <property type="match status" value="1"/>
</dbReference>
<dbReference type="GO" id="GO:0005507">
    <property type="term" value="F:copper ion binding"/>
    <property type="evidence" value="ECO:0007669"/>
    <property type="project" value="InterPro"/>
</dbReference>
<dbReference type="InterPro" id="IPR000923">
    <property type="entry name" value="BlueCu_1"/>
</dbReference>
<dbReference type="Proteomes" id="UP000468828">
    <property type="component" value="Unassembled WGS sequence"/>
</dbReference>
<protein>
    <recommendedName>
        <fullName evidence="4">Blue (type 1) copper domain-containing protein</fullName>
    </recommendedName>
</protein>
<dbReference type="EMBL" id="JAAGWH010000066">
    <property type="protein sequence ID" value="NEK96523.1"/>
    <property type="molecule type" value="Genomic_DNA"/>
</dbReference>
<dbReference type="InterPro" id="IPR006311">
    <property type="entry name" value="TAT_signal"/>
</dbReference>
<reference evidence="6 8" key="2">
    <citation type="submission" date="2020-02" db="EMBL/GenBank/DDBJ databases">
        <title>The WGS of Modestobacter muralis DSM 100205.</title>
        <authorList>
            <person name="Jiang Z."/>
        </authorList>
    </citation>
    <scope>NUCLEOTIDE SEQUENCE [LARGE SCALE GENOMIC DNA]</scope>
    <source>
        <strain evidence="6 8">DSM 100205</strain>
    </source>
</reference>
<keyword evidence="7" id="KW-1185">Reference proteome</keyword>
<keyword evidence="2" id="KW-0186">Copper</keyword>
<comment type="caution">
    <text evidence="5">The sequence shown here is derived from an EMBL/GenBank/DDBJ whole genome shotgun (WGS) entry which is preliminary data.</text>
</comment>
<dbReference type="Pfam" id="PF00127">
    <property type="entry name" value="Copper-bind"/>
    <property type="match status" value="1"/>
</dbReference>
<dbReference type="AlphaFoldDB" id="A0A6P0F073"/>
<organism evidence="5 7">
    <name type="scientific">Modestobacter muralis</name>
    <dbReference type="NCBI Taxonomy" id="1608614"/>
    <lineage>
        <taxon>Bacteria</taxon>
        <taxon>Bacillati</taxon>
        <taxon>Actinomycetota</taxon>
        <taxon>Actinomycetes</taxon>
        <taxon>Geodermatophilales</taxon>
        <taxon>Geodermatophilaceae</taxon>
        <taxon>Modestobacter</taxon>
    </lineage>
</organism>
<proteinExistence type="predicted"/>
<dbReference type="Proteomes" id="UP000471152">
    <property type="component" value="Unassembled WGS sequence"/>
</dbReference>
<dbReference type="SUPFAM" id="SSF49503">
    <property type="entry name" value="Cupredoxins"/>
    <property type="match status" value="1"/>
</dbReference>
<dbReference type="PROSITE" id="PS51318">
    <property type="entry name" value="TAT"/>
    <property type="match status" value="1"/>
</dbReference>
<feature type="domain" description="Blue (type 1) copper" evidence="4">
    <location>
        <begin position="64"/>
        <end position="150"/>
    </location>
</feature>
<dbReference type="InterPro" id="IPR008972">
    <property type="entry name" value="Cupredoxin"/>
</dbReference>
<keyword evidence="1" id="KW-0479">Metal-binding</keyword>
<gene>
    <name evidence="6" type="ORF">G3R41_21190</name>
    <name evidence="5" type="ORF">GCU67_20475</name>
</gene>
<dbReference type="GO" id="GO:0009055">
    <property type="term" value="F:electron transfer activity"/>
    <property type="evidence" value="ECO:0007669"/>
    <property type="project" value="InterPro"/>
</dbReference>